<organism evidence="2 3">
    <name type="scientific">Candidatus Rhodoluna planktonica</name>
    <dbReference type="NCBI Taxonomy" id="535712"/>
    <lineage>
        <taxon>Bacteria</taxon>
        <taxon>Bacillati</taxon>
        <taxon>Actinomycetota</taxon>
        <taxon>Actinomycetes</taxon>
        <taxon>Micrococcales</taxon>
        <taxon>Microbacteriaceae</taxon>
        <taxon>Luna cluster</taxon>
        <taxon>Luna-1 subcluster</taxon>
        <taxon>Rhodoluna</taxon>
    </lineage>
</organism>
<dbReference type="InterPro" id="IPR028087">
    <property type="entry name" value="Tad_N"/>
</dbReference>
<evidence type="ECO:0000313" key="3">
    <source>
        <dbReference type="Proteomes" id="UP000243784"/>
    </source>
</evidence>
<name>A0A1D9DYD4_9MICO</name>
<dbReference type="Proteomes" id="UP000243784">
    <property type="component" value="Chromosome"/>
</dbReference>
<feature type="domain" description="Putative Flp pilus-assembly TadG-like N-terminal" evidence="1">
    <location>
        <begin position="3"/>
        <end position="46"/>
    </location>
</feature>
<dbReference type="EMBL" id="CP015208">
    <property type="protein sequence ID" value="AOY55824.1"/>
    <property type="molecule type" value="Genomic_DNA"/>
</dbReference>
<dbReference type="RefSeq" id="WP_070954336.1">
    <property type="nucleotide sequence ID" value="NZ_CP015208.1"/>
</dbReference>
<protein>
    <recommendedName>
        <fullName evidence="1">Putative Flp pilus-assembly TadG-like N-terminal domain-containing protein</fullName>
    </recommendedName>
</protein>
<keyword evidence="3" id="KW-1185">Reference proteome</keyword>
<dbReference type="AlphaFoldDB" id="A0A1D9DYD4"/>
<gene>
    <name evidence="2" type="ORF">A4Z71_02195</name>
</gene>
<reference evidence="2 3" key="1">
    <citation type="journal article" date="2016" name="Biochim. Biophys. Acta">
        <title>Photochemical characterization of actinorhodopsin and its functional existence in the natural host.</title>
        <authorList>
            <person name="Nakamura S."/>
            <person name="Kikukawa T."/>
            <person name="Tamogami J."/>
            <person name="Kamiya M."/>
            <person name="Aizawa T."/>
            <person name="Hahn M.W."/>
            <person name="Ihara K."/>
            <person name="Kamo N."/>
            <person name="Demura M."/>
        </authorList>
    </citation>
    <scope>NUCLEOTIDE SEQUENCE [LARGE SCALE GENOMIC DNA]</scope>
    <source>
        <strain evidence="2 3">MWH-Dar1</strain>
    </source>
</reference>
<accession>A0A1D9DYD4</accession>
<dbReference type="Pfam" id="PF13400">
    <property type="entry name" value="Tad"/>
    <property type="match status" value="1"/>
</dbReference>
<proteinExistence type="predicted"/>
<dbReference type="KEGG" id="rpla:A4Z71_02195"/>
<evidence type="ECO:0000259" key="1">
    <source>
        <dbReference type="Pfam" id="PF13400"/>
    </source>
</evidence>
<evidence type="ECO:0000313" key="2">
    <source>
        <dbReference type="EMBL" id="AOY55824.1"/>
    </source>
</evidence>
<sequence>MIAPLAFGLSSLLLVFSIFLGDLQQSALARFRLQTIADSLVLAAAAEQNLDLLLAQASVGKLEITEVAVDNPEPMTKRVQVCGRPSITSPTLCAVALARSG</sequence>
<dbReference type="STRING" id="535712.A4Z71_02195"/>